<dbReference type="eggNOG" id="COG0604">
    <property type="taxonomic scope" value="Bacteria"/>
</dbReference>
<dbReference type="PROSITE" id="PS01162">
    <property type="entry name" value="QOR_ZETA_CRYSTAL"/>
    <property type="match status" value="1"/>
</dbReference>
<evidence type="ECO:0000313" key="4">
    <source>
        <dbReference type="EMBL" id="CAM03006.1"/>
    </source>
</evidence>
<evidence type="ECO:0000256" key="2">
    <source>
        <dbReference type="ARBA" id="ARBA00023002"/>
    </source>
</evidence>
<organism evidence="4 5">
    <name type="scientific">Saccharopolyspora erythraea (strain ATCC 11635 / DSM 40517 / JCM 4748 / NBRC 13426 / NCIMB 8594 / NRRL 2338)</name>
    <dbReference type="NCBI Taxonomy" id="405948"/>
    <lineage>
        <taxon>Bacteria</taxon>
        <taxon>Bacillati</taxon>
        <taxon>Actinomycetota</taxon>
        <taxon>Actinomycetes</taxon>
        <taxon>Pseudonocardiales</taxon>
        <taxon>Pseudonocardiaceae</taxon>
        <taxon>Saccharopolyspora</taxon>
    </lineage>
</organism>
<protein>
    <submittedName>
        <fullName evidence="4">Alcohol dehydrogenase, zinc-binding</fullName>
        <ecNumber evidence="4">1.6.5.5</ecNumber>
    </submittedName>
</protein>
<evidence type="ECO:0000259" key="3">
    <source>
        <dbReference type="SMART" id="SM00829"/>
    </source>
</evidence>
<dbReference type="InterPro" id="IPR036291">
    <property type="entry name" value="NAD(P)-bd_dom_sf"/>
</dbReference>
<dbReference type="InterPro" id="IPR020843">
    <property type="entry name" value="ER"/>
</dbReference>
<accession>A4FG31</accession>
<dbReference type="STRING" id="405948.SACE_3735"/>
<proteinExistence type="predicted"/>
<evidence type="ECO:0000313" key="5">
    <source>
        <dbReference type="Proteomes" id="UP000006728"/>
    </source>
</evidence>
<dbReference type="SMART" id="SM00829">
    <property type="entry name" value="PKS_ER"/>
    <property type="match status" value="1"/>
</dbReference>
<dbReference type="GO" id="GO:0005829">
    <property type="term" value="C:cytosol"/>
    <property type="evidence" value="ECO:0007669"/>
    <property type="project" value="TreeGrafter"/>
</dbReference>
<dbReference type="GO" id="GO:0008270">
    <property type="term" value="F:zinc ion binding"/>
    <property type="evidence" value="ECO:0007669"/>
    <property type="project" value="InterPro"/>
</dbReference>
<gene>
    <name evidence="4" type="ordered locus">SACE_3735</name>
</gene>
<dbReference type="KEGG" id="sen:SACE_3735"/>
<sequence>MEAMDMRVVWASGFGGPDVLVAGRAEAPVAGPGQVVVAVEAVSITFVETQIRRGESPGPPLPEAPYVPGNAIAGRVMATGGGVAPAWRGKRVVTETVDDNGGYAEQAPAAVEDLLSVPDGLGLPEAAALLHDGSTALGLFDNAGIRAGEWVLVEAAAGGLGSLLVQLARAAGARVIGAARGERKLDVVRGLGAEVVVDYSEPDWTDRLRDTPPTLVFDGVGGAIGRAAFECLAPGGRFSIHGAASGAVTALADGEARRRGVTVLGLEQLFCLRTGMRDRVQRALAEAAAGRLTPTIGQTYPLEQAAEAHAAIESRSVIGKTLLLP</sequence>
<dbReference type="Pfam" id="PF08240">
    <property type="entry name" value="ADH_N"/>
    <property type="match status" value="1"/>
</dbReference>
<evidence type="ECO:0000256" key="1">
    <source>
        <dbReference type="ARBA" id="ARBA00022857"/>
    </source>
</evidence>
<dbReference type="EC" id="1.6.5.5" evidence="4"/>
<dbReference type="PANTHER" id="PTHR48106">
    <property type="entry name" value="QUINONE OXIDOREDUCTASE PIG3-RELATED"/>
    <property type="match status" value="1"/>
</dbReference>
<dbReference type="GO" id="GO:0035925">
    <property type="term" value="F:mRNA 3'-UTR AU-rich region binding"/>
    <property type="evidence" value="ECO:0007669"/>
    <property type="project" value="TreeGrafter"/>
</dbReference>
<dbReference type="SUPFAM" id="SSF50129">
    <property type="entry name" value="GroES-like"/>
    <property type="match status" value="1"/>
</dbReference>
<dbReference type="Gene3D" id="3.40.50.720">
    <property type="entry name" value="NAD(P)-binding Rossmann-like Domain"/>
    <property type="match status" value="1"/>
</dbReference>
<dbReference type="InterPro" id="IPR002364">
    <property type="entry name" value="Quin_OxRdtase/zeta-crystal_CS"/>
</dbReference>
<dbReference type="GO" id="GO:0003960">
    <property type="term" value="F:quinone reductase (NADPH) activity"/>
    <property type="evidence" value="ECO:0007669"/>
    <property type="project" value="UniProtKB-EC"/>
</dbReference>
<dbReference type="InterPro" id="IPR011032">
    <property type="entry name" value="GroES-like_sf"/>
</dbReference>
<dbReference type="CDD" id="cd08244">
    <property type="entry name" value="MDR_enoyl_red"/>
    <property type="match status" value="1"/>
</dbReference>
<dbReference type="Pfam" id="PF13602">
    <property type="entry name" value="ADH_zinc_N_2"/>
    <property type="match status" value="1"/>
</dbReference>
<name>A4FG31_SACEN</name>
<keyword evidence="2 4" id="KW-0560">Oxidoreductase</keyword>
<dbReference type="HOGENOM" id="CLU_026673_3_1_11"/>
<keyword evidence="1" id="KW-0521">NADP</keyword>
<dbReference type="PANTHER" id="PTHR48106:SF13">
    <property type="entry name" value="QUINONE OXIDOREDUCTASE-RELATED"/>
    <property type="match status" value="1"/>
</dbReference>
<feature type="domain" description="Enoyl reductase (ER)" evidence="3">
    <location>
        <begin position="15"/>
        <end position="323"/>
    </location>
</feature>
<reference evidence="4 5" key="1">
    <citation type="journal article" date="2007" name="Nat. Biotechnol.">
        <title>Complete genome sequence of the erythromycin-producing bacterium Saccharopolyspora erythraea NRRL23338.</title>
        <authorList>
            <person name="Oliynyk M."/>
            <person name="Samborskyy M."/>
            <person name="Lester J.B."/>
            <person name="Mironenko T."/>
            <person name="Scott N."/>
            <person name="Dickens S."/>
            <person name="Haydock S.F."/>
            <person name="Leadlay P.F."/>
        </authorList>
    </citation>
    <scope>NUCLEOTIDE SEQUENCE [LARGE SCALE GENOMIC DNA]</scope>
    <source>
        <strain evidence="5">ATCC 11635 / DSM 40517 / JCM 4748 / NBRC 13426 / NCIMB 8594 / NRRL 2338</strain>
    </source>
</reference>
<dbReference type="GO" id="GO:0070402">
    <property type="term" value="F:NADPH binding"/>
    <property type="evidence" value="ECO:0007669"/>
    <property type="project" value="TreeGrafter"/>
</dbReference>
<keyword evidence="5" id="KW-1185">Reference proteome</keyword>
<dbReference type="AlphaFoldDB" id="A4FG31"/>
<dbReference type="SUPFAM" id="SSF51735">
    <property type="entry name" value="NAD(P)-binding Rossmann-fold domains"/>
    <property type="match status" value="1"/>
</dbReference>
<dbReference type="InterPro" id="IPR013154">
    <property type="entry name" value="ADH-like_N"/>
</dbReference>
<dbReference type="Gene3D" id="3.90.180.10">
    <property type="entry name" value="Medium-chain alcohol dehydrogenases, catalytic domain"/>
    <property type="match status" value="1"/>
</dbReference>
<dbReference type="Proteomes" id="UP000006728">
    <property type="component" value="Chromosome"/>
</dbReference>
<dbReference type="EMBL" id="AM420293">
    <property type="protein sequence ID" value="CAM03006.1"/>
    <property type="molecule type" value="Genomic_DNA"/>
</dbReference>